<accession>I0H4I0</accession>
<keyword evidence="1" id="KW-0812">Transmembrane</keyword>
<name>I0H4I0_ACTM4</name>
<feature type="transmembrane region" description="Helical" evidence="1">
    <location>
        <begin position="40"/>
        <end position="57"/>
    </location>
</feature>
<protein>
    <submittedName>
        <fullName evidence="2">Uncharacterized protein</fullName>
    </submittedName>
</protein>
<dbReference type="EMBL" id="AP012319">
    <property type="protein sequence ID" value="BAL87917.1"/>
    <property type="molecule type" value="Genomic_DNA"/>
</dbReference>
<dbReference type="PATRIC" id="fig|512565.3.peg.2695"/>
<gene>
    <name evidence="2" type="ordered locus">AMIS_26970</name>
</gene>
<organism evidence="2 3">
    <name type="scientific">Actinoplanes missouriensis (strain ATCC 14538 / DSM 43046 / CBS 188.64 / JCM 3121 / NBRC 102363 / NCIMB 12654 / NRRL B-3342 / UNCC 431)</name>
    <dbReference type="NCBI Taxonomy" id="512565"/>
    <lineage>
        <taxon>Bacteria</taxon>
        <taxon>Bacillati</taxon>
        <taxon>Actinomycetota</taxon>
        <taxon>Actinomycetes</taxon>
        <taxon>Micromonosporales</taxon>
        <taxon>Micromonosporaceae</taxon>
        <taxon>Actinoplanes</taxon>
    </lineage>
</organism>
<dbReference type="STRING" id="512565.AMIS_26970"/>
<keyword evidence="1" id="KW-0472">Membrane</keyword>
<dbReference type="AlphaFoldDB" id="I0H4I0"/>
<keyword evidence="3" id="KW-1185">Reference proteome</keyword>
<feature type="transmembrane region" description="Helical" evidence="1">
    <location>
        <begin position="6"/>
        <end position="28"/>
    </location>
</feature>
<dbReference type="KEGG" id="ams:AMIS_26970"/>
<evidence type="ECO:0000313" key="3">
    <source>
        <dbReference type="Proteomes" id="UP000007882"/>
    </source>
</evidence>
<keyword evidence="1" id="KW-1133">Transmembrane helix</keyword>
<sequence length="260" mass="27424">MSLTGWPLIVLTALMTLLALAATVFWWGRAGRLRVVVRPLTLLLTEALLVATAGVWFNRTQQFYPTWSALLDDTETVDTAAETTGGGLDAWLSLHAPAGTARARTFIWHPAEHGLPRTLTVGLPDGYLTHPELRYPVVVIIGDRDATVARGLAGVVSVSVPTAGVTAAGVAVALPRALETDLRVTRQRWAMVAPAAQAPVLFSAITRAPGRFPVLAFVGSAAIPTPHAGIEVHRAGSRADAVDWAVGQTPLPVEVSDVAG</sequence>
<dbReference type="OrthoDB" id="3298555at2"/>
<evidence type="ECO:0000256" key="1">
    <source>
        <dbReference type="SAM" id="Phobius"/>
    </source>
</evidence>
<proteinExistence type="predicted"/>
<dbReference type="HOGENOM" id="CLU_1202735_0_0_11"/>
<dbReference type="Proteomes" id="UP000007882">
    <property type="component" value="Chromosome"/>
</dbReference>
<evidence type="ECO:0000313" key="2">
    <source>
        <dbReference type="EMBL" id="BAL87917.1"/>
    </source>
</evidence>
<reference evidence="2 3" key="1">
    <citation type="submission" date="2012-02" db="EMBL/GenBank/DDBJ databases">
        <title>Complete genome sequence of Actinoplanes missouriensis 431 (= NBRC 102363).</title>
        <authorList>
            <person name="Ohnishi Y."/>
            <person name="Ishikawa J."/>
            <person name="Sekine M."/>
            <person name="Hosoyama A."/>
            <person name="Harada T."/>
            <person name="Narita H."/>
            <person name="Hata T."/>
            <person name="Konno Y."/>
            <person name="Tutikane K."/>
            <person name="Fujita N."/>
            <person name="Horinouchi S."/>
            <person name="Hayakawa M."/>
        </authorList>
    </citation>
    <scope>NUCLEOTIDE SEQUENCE [LARGE SCALE GENOMIC DNA]</scope>
    <source>
        <strain evidence="3">ATCC 14538 / DSM 43046 / CBS 188.64 / JCM 3121 / NBRC 102363 / NCIMB 12654 / NRRL B-3342 / UNCC 431</strain>
    </source>
</reference>
<dbReference type="RefSeq" id="WP_014442812.1">
    <property type="nucleotide sequence ID" value="NC_017093.1"/>
</dbReference>